<protein>
    <submittedName>
        <fullName evidence="3">Haloalkane dehalogenase</fullName>
    </submittedName>
</protein>
<dbReference type="InterPro" id="IPR000073">
    <property type="entry name" value="AB_hydrolase_1"/>
</dbReference>
<dbReference type="Pfam" id="PF00561">
    <property type="entry name" value="Abhydrolase_1"/>
    <property type="match status" value="1"/>
</dbReference>
<dbReference type="InterPro" id="IPR000639">
    <property type="entry name" value="Epox_hydrolase-like"/>
</dbReference>
<dbReference type="Proteomes" id="UP000233535">
    <property type="component" value="Unassembled WGS sequence"/>
</dbReference>
<dbReference type="EMBL" id="MVDD01000003">
    <property type="protein sequence ID" value="PKQ64550.1"/>
    <property type="molecule type" value="Genomic_DNA"/>
</dbReference>
<reference evidence="3 4" key="1">
    <citation type="journal article" date="2017" name="Front. Microbiol.">
        <title>Labilibaculum manganireducens gen. nov., sp. nov. and Labilibaculum filiforme sp. nov., Novel Bacteroidetes Isolated from Subsurface Sediments of the Baltic Sea.</title>
        <authorList>
            <person name="Vandieken V."/>
            <person name="Marshall I.P."/>
            <person name="Niemann H."/>
            <person name="Engelen B."/>
            <person name="Cypionka H."/>
        </authorList>
    </citation>
    <scope>NUCLEOTIDE SEQUENCE [LARGE SCALE GENOMIC DNA]</scope>
    <source>
        <strain evidence="3 4">59.16B</strain>
    </source>
</reference>
<dbReference type="PRINTS" id="PR00111">
    <property type="entry name" value="ABHYDROLASE"/>
</dbReference>
<gene>
    <name evidence="3" type="ORF">BZG02_06805</name>
</gene>
<sequence>MSAEFPFESKYIEVHGSKMHYVEEGTGDPILFLHGNPMSNYLWRNIIPHVSGQGRAIAPDLIGFGKSDKPNIEYRVFDQIKYVEGFIEALDLKNITLVVHDWGSAIGLHIAMAHPEKIKAIAMMDAHLKPIESWKEFSDSEEGIESFKAFRTPVLGYDLITNKNVFLNGLIPSVILRDMKPEEMEVYNAPFPTAESRRPIWRFANDIPVMGQPADTHKLFATYSEKLVKSEVPKLLIKFEPGFIIRDEQFAWAKANLKNLTVAKVGNSVHFVQEDDPHGIGEAISAWYRKLK</sequence>
<dbReference type="AlphaFoldDB" id="A0A2N3I2K5"/>
<dbReference type="SUPFAM" id="SSF53474">
    <property type="entry name" value="alpha/beta-Hydrolases"/>
    <property type="match status" value="1"/>
</dbReference>
<evidence type="ECO:0000259" key="2">
    <source>
        <dbReference type="Pfam" id="PF00561"/>
    </source>
</evidence>
<feature type="domain" description="AB hydrolase-1" evidence="2">
    <location>
        <begin position="29"/>
        <end position="135"/>
    </location>
</feature>
<evidence type="ECO:0000313" key="3">
    <source>
        <dbReference type="EMBL" id="PKQ64550.1"/>
    </source>
</evidence>
<accession>A0A2N3I2K5</accession>
<comment type="caution">
    <text evidence="3">The sequence shown here is derived from an EMBL/GenBank/DDBJ whole genome shotgun (WGS) entry which is preliminary data.</text>
</comment>
<dbReference type="PANTHER" id="PTHR43329">
    <property type="entry name" value="EPOXIDE HYDROLASE"/>
    <property type="match status" value="1"/>
</dbReference>
<organism evidence="3 4">
    <name type="scientific">Labilibaculum filiforme</name>
    <dbReference type="NCBI Taxonomy" id="1940526"/>
    <lineage>
        <taxon>Bacteria</taxon>
        <taxon>Pseudomonadati</taxon>
        <taxon>Bacteroidota</taxon>
        <taxon>Bacteroidia</taxon>
        <taxon>Marinilabiliales</taxon>
        <taxon>Marinifilaceae</taxon>
        <taxon>Labilibaculum</taxon>
    </lineage>
</organism>
<proteinExistence type="predicted"/>
<keyword evidence="1" id="KW-0378">Hydrolase</keyword>
<dbReference type="GO" id="GO:0016787">
    <property type="term" value="F:hydrolase activity"/>
    <property type="evidence" value="ECO:0007669"/>
    <property type="project" value="UniProtKB-KW"/>
</dbReference>
<name>A0A2N3I2K5_9BACT</name>
<evidence type="ECO:0000313" key="4">
    <source>
        <dbReference type="Proteomes" id="UP000233535"/>
    </source>
</evidence>
<dbReference type="Gene3D" id="3.40.50.1820">
    <property type="entry name" value="alpha/beta hydrolase"/>
    <property type="match status" value="1"/>
</dbReference>
<keyword evidence="4" id="KW-1185">Reference proteome</keyword>
<dbReference type="PRINTS" id="PR00412">
    <property type="entry name" value="EPOXHYDRLASE"/>
</dbReference>
<evidence type="ECO:0000256" key="1">
    <source>
        <dbReference type="ARBA" id="ARBA00022801"/>
    </source>
</evidence>
<dbReference type="NCBIfam" id="NF002938">
    <property type="entry name" value="PRK03592.1"/>
    <property type="match status" value="1"/>
</dbReference>
<dbReference type="InterPro" id="IPR029058">
    <property type="entry name" value="AB_hydrolase_fold"/>
</dbReference>